<evidence type="ECO:0000256" key="3">
    <source>
        <dbReference type="ARBA" id="ARBA00022660"/>
    </source>
</evidence>
<name>A0ABQ8F789_9FUNG</name>
<evidence type="ECO:0000256" key="5">
    <source>
        <dbReference type="ARBA" id="ARBA00022982"/>
    </source>
</evidence>
<reference evidence="8 9" key="1">
    <citation type="submission" date="2021-02" db="EMBL/GenBank/DDBJ databases">
        <title>Variation within the Batrachochytrium salamandrivorans European outbreak.</title>
        <authorList>
            <person name="Kelly M."/>
            <person name="Pasmans F."/>
            <person name="Shea T.P."/>
            <person name="Munoz J.F."/>
            <person name="Carranza S."/>
            <person name="Cuomo C.A."/>
            <person name="Martel A."/>
        </authorList>
    </citation>
    <scope>NUCLEOTIDE SEQUENCE [LARGE SCALE GENOMIC DNA]</scope>
    <source>
        <strain evidence="8 9">AMFP18/2</strain>
    </source>
</reference>
<evidence type="ECO:0000313" key="9">
    <source>
        <dbReference type="Proteomes" id="UP001648503"/>
    </source>
</evidence>
<organism evidence="8 9">
    <name type="scientific">Batrachochytrium salamandrivorans</name>
    <dbReference type="NCBI Taxonomy" id="1357716"/>
    <lineage>
        <taxon>Eukaryota</taxon>
        <taxon>Fungi</taxon>
        <taxon>Fungi incertae sedis</taxon>
        <taxon>Chytridiomycota</taxon>
        <taxon>Chytridiomycota incertae sedis</taxon>
        <taxon>Chytridiomycetes</taxon>
        <taxon>Rhizophydiales</taxon>
        <taxon>Rhizophydiales incertae sedis</taxon>
        <taxon>Batrachochytrium</taxon>
    </lineage>
</organism>
<evidence type="ECO:0000256" key="6">
    <source>
        <dbReference type="ARBA" id="ARBA00023128"/>
    </source>
</evidence>
<evidence type="ECO:0008006" key="10">
    <source>
        <dbReference type="Google" id="ProtNLM"/>
    </source>
</evidence>
<keyword evidence="7" id="KW-0472">Membrane</keyword>
<evidence type="ECO:0000256" key="1">
    <source>
        <dbReference type="ARBA" id="ARBA00004443"/>
    </source>
</evidence>
<evidence type="ECO:0000313" key="8">
    <source>
        <dbReference type="EMBL" id="KAH6591801.1"/>
    </source>
</evidence>
<keyword evidence="3" id="KW-0679">Respiratory chain</keyword>
<keyword evidence="2" id="KW-0813">Transport</keyword>
<dbReference type="PANTHER" id="PTHR13094:SF1">
    <property type="entry name" value="NADH DEHYDROGENASE [UBIQUINONE] 1 BETA SUBCOMPLEX SUBUNIT 10"/>
    <property type="match status" value="1"/>
</dbReference>
<keyword evidence="9" id="KW-1185">Reference proteome</keyword>
<sequence length="97" mass="11128">MSSHPVQLSPPATIDQTVNPYDYTAVITSRDEFFKEQLVNSQEAFILRDKLRWCYMRSGVNHFQTCRDLASQYMEVMRLTKGGSFVPYSTPKPSGTE</sequence>
<dbReference type="PANTHER" id="PTHR13094">
    <property type="entry name" value="NADH-UBIQUINONE OXIDOREDUCTASE PDSW SUBUNIT"/>
    <property type="match status" value="1"/>
</dbReference>
<accession>A0ABQ8F789</accession>
<keyword evidence="4" id="KW-0999">Mitochondrion inner membrane</keyword>
<keyword evidence="6" id="KW-0496">Mitochondrion</keyword>
<comment type="caution">
    <text evidence="8">The sequence shown here is derived from an EMBL/GenBank/DDBJ whole genome shotgun (WGS) entry which is preliminary data.</text>
</comment>
<dbReference type="InterPro" id="IPR039993">
    <property type="entry name" value="NDUFB10"/>
</dbReference>
<comment type="subcellular location">
    <subcellularLocation>
        <location evidence="1">Mitochondrion inner membrane</location>
        <topology evidence="1">Peripheral membrane protein</topology>
        <orientation evidence="1">Matrix side</orientation>
    </subcellularLocation>
</comment>
<protein>
    <recommendedName>
        <fullName evidence="10">NADH-ubiquinone oxidoreductase 12 kDa subunit, mitochondrial</fullName>
    </recommendedName>
</protein>
<keyword evidence="5" id="KW-0249">Electron transport</keyword>
<proteinExistence type="predicted"/>
<evidence type="ECO:0000256" key="7">
    <source>
        <dbReference type="ARBA" id="ARBA00023136"/>
    </source>
</evidence>
<dbReference type="EMBL" id="JAFCIX010000397">
    <property type="protein sequence ID" value="KAH6591801.1"/>
    <property type="molecule type" value="Genomic_DNA"/>
</dbReference>
<evidence type="ECO:0000256" key="4">
    <source>
        <dbReference type="ARBA" id="ARBA00022792"/>
    </source>
</evidence>
<evidence type="ECO:0000256" key="2">
    <source>
        <dbReference type="ARBA" id="ARBA00022448"/>
    </source>
</evidence>
<dbReference type="Proteomes" id="UP001648503">
    <property type="component" value="Unassembled WGS sequence"/>
</dbReference>
<gene>
    <name evidence="8" type="ORF">BASA50_008510</name>
</gene>